<dbReference type="AlphaFoldDB" id="A0AAD5XH14"/>
<organism evidence="3 4">
    <name type="scientific">Physocladia obscura</name>
    <dbReference type="NCBI Taxonomy" id="109957"/>
    <lineage>
        <taxon>Eukaryota</taxon>
        <taxon>Fungi</taxon>
        <taxon>Fungi incertae sedis</taxon>
        <taxon>Chytridiomycota</taxon>
        <taxon>Chytridiomycota incertae sedis</taxon>
        <taxon>Chytridiomycetes</taxon>
        <taxon>Chytridiales</taxon>
        <taxon>Chytriomycetaceae</taxon>
        <taxon>Physocladia</taxon>
    </lineage>
</organism>
<dbReference type="InterPro" id="IPR057207">
    <property type="entry name" value="FBXL15_LRR"/>
</dbReference>
<feature type="domain" description="F-box/LRR-repeat protein 15-like leucin rich repeat" evidence="2">
    <location>
        <begin position="308"/>
        <end position="417"/>
    </location>
</feature>
<dbReference type="SUPFAM" id="SSF81383">
    <property type="entry name" value="F-box domain"/>
    <property type="match status" value="1"/>
</dbReference>
<dbReference type="Pfam" id="PF25372">
    <property type="entry name" value="DUF7885"/>
    <property type="match status" value="1"/>
</dbReference>
<dbReference type="GO" id="GO:0019005">
    <property type="term" value="C:SCF ubiquitin ligase complex"/>
    <property type="evidence" value="ECO:0007669"/>
    <property type="project" value="TreeGrafter"/>
</dbReference>
<evidence type="ECO:0000313" key="4">
    <source>
        <dbReference type="Proteomes" id="UP001211907"/>
    </source>
</evidence>
<sequence length="482" mass="53121">MVQVHFPMFIRSAAAQVQQQNFYQVKESRVHPAENIIHKGSGYCNIQSPNPAVLKPQEKKTKALGNELHFNLLPVEIQLKVFKAIFSDHGDSIILTHLSQVCRIWKHLASTSSLVTKIKTQSSGSNASSNVRILAKLSQNFLRHLDLSGGTVISPQAIKEVTLFCPNISHINLSDCDFLTSTDIEFIVDNLEYLTHANLSKLKNLTHIALESLGRHRLLVDVDLSFCARISGHQSMQNIDTILQKCKNLHVLKLNGLDFDANTLENKNGEDNPCFLRIPSTLTWLEISNPLRLPESAFMSTFSIGNHTCMSLAHLNFSKSATAITDTFLKTLAFCVPNLRVLDISLCPRITDNGVQALIQELCSLCNLNLDGNSGVSDALIQWLEARIIGGASRELRMLSLRGCSRISTTAVDAFLAKVEGRRMRRRTSAEKIAGKVLLLACKGKIGQSSCPGGLIVKTGMTVDPDNVSEDDEMVDSGCMIM</sequence>
<name>A0AAD5XH14_9FUNG</name>
<dbReference type="Pfam" id="PF12937">
    <property type="entry name" value="F-box-like"/>
    <property type="match status" value="1"/>
</dbReference>
<gene>
    <name evidence="3" type="ORF">HK100_003183</name>
</gene>
<evidence type="ECO:0000259" key="1">
    <source>
        <dbReference type="Pfam" id="PF12937"/>
    </source>
</evidence>
<comment type="caution">
    <text evidence="3">The sequence shown here is derived from an EMBL/GenBank/DDBJ whole genome shotgun (WGS) entry which is preliminary data.</text>
</comment>
<dbReference type="InterPro" id="IPR001810">
    <property type="entry name" value="F-box_dom"/>
</dbReference>
<dbReference type="InterPro" id="IPR036047">
    <property type="entry name" value="F-box-like_dom_sf"/>
</dbReference>
<dbReference type="Proteomes" id="UP001211907">
    <property type="component" value="Unassembled WGS sequence"/>
</dbReference>
<evidence type="ECO:0000259" key="2">
    <source>
        <dbReference type="Pfam" id="PF25372"/>
    </source>
</evidence>
<dbReference type="SMART" id="SM00367">
    <property type="entry name" value="LRR_CC"/>
    <property type="match status" value="4"/>
</dbReference>
<feature type="domain" description="F-box" evidence="1">
    <location>
        <begin position="71"/>
        <end position="118"/>
    </location>
</feature>
<accession>A0AAD5XH14</accession>
<dbReference type="EMBL" id="JADGJH010000178">
    <property type="protein sequence ID" value="KAJ3134884.1"/>
    <property type="molecule type" value="Genomic_DNA"/>
</dbReference>
<evidence type="ECO:0000313" key="3">
    <source>
        <dbReference type="EMBL" id="KAJ3134884.1"/>
    </source>
</evidence>
<protein>
    <recommendedName>
        <fullName evidence="5">F-box domain-containing protein</fullName>
    </recommendedName>
</protein>
<dbReference type="GO" id="GO:0031146">
    <property type="term" value="P:SCF-dependent proteasomal ubiquitin-dependent protein catabolic process"/>
    <property type="evidence" value="ECO:0007669"/>
    <property type="project" value="TreeGrafter"/>
</dbReference>
<dbReference type="PANTHER" id="PTHR13318">
    <property type="entry name" value="PARTNER OF PAIRED, ISOFORM B-RELATED"/>
    <property type="match status" value="1"/>
</dbReference>
<dbReference type="InterPro" id="IPR006553">
    <property type="entry name" value="Leu-rich_rpt_Cys-con_subtyp"/>
</dbReference>
<reference evidence="3" key="1">
    <citation type="submission" date="2020-05" db="EMBL/GenBank/DDBJ databases">
        <title>Phylogenomic resolution of chytrid fungi.</title>
        <authorList>
            <person name="Stajich J.E."/>
            <person name="Amses K."/>
            <person name="Simmons R."/>
            <person name="Seto K."/>
            <person name="Myers J."/>
            <person name="Bonds A."/>
            <person name="Quandt C.A."/>
            <person name="Barry K."/>
            <person name="Liu P."/>
            <person name="Grigoriev I."/>
            <person name="Longcore J.E."/>
            <person name="James T.Y."/>
        </authorList>
    </citation>
    <scope>NUCLEOTIDE SEQUENCE</scope>
    <source>
        <strain evidence="3">JEL0513</strain>
    </source>
</reference>
<dbReference type="InterPro" id="IPR032675">
    <property type="entry name" value="LRR_dom_sf"/>
</dbReference>
<dbReference type="Gene3D" id="3.80.10.10">
    <property type="entry name" value="Ribonuclease Inhibitor"/>
    <property type="match status" value="2"/>
</dbReference>
<dbReference type="SUPFAM" id="SSF52047">
    <property type="entry name" value="RNI-like"/>
    <property type="match status" value="1"/>
</dbReference>
<keyword evidence="4" id="KW-1185">Reference proteome</keyword>
<proteinExistence type="predicted"/>
<evidence type="ECO:0008006" key="5">
    <source>
        <dbReference type="Google" id="ProtNLM"/>
    </source>
</evidence>